<dbReference type="SUPFAM" id="SSF50729">
    <property type="entry name" value="PH domain-like"/>
    <property type="match status" value="1"/>
</dbReference>
<dbReference type="SMART" id="SM00233">
    <property type="entry name" value="PH"/>
    <property type="match status" value="1"/>
</dbReference>
<dbReference type="GO" id="GO:0005085">
    <property type="term" value="F:guanyl-nucleotide exchange factor activity"/>
    <property type="evidence" value="ECO:0007669"/>
    <property type="project" value="InterPro"/>
</dbReference>
<feature type="domain" description="DH" evidence="4">
    <location>
        <begin position="130"/>
        <end position="286"/>
    </location>
</feature>
<dbReference type="Pfam" id="PF22697">
    <property type="entry name" value="SOS1_NGEF_PH"/>
    <property type="match status" value="1"/>
</dbReference>
<dbReference type="AlphaFoldDB" id="A0A3Q1HTS7"/>
<dbReference type="SUPFAM" id="SSF48065">
    <property type="entry name" value="DBL homology domain (DH-domain)"/>
    <property type="match status" value="1"/>
</dbReference>
<evidence type="ECO:0000313" key="5">
    <source>
        <dbReference type="Ensembl" id="ENSATEP00000008478.2"/>
    </source>
</evidence>
<dbReference type="InParanoid" id="A0A3Q1HTS7"/>
<dbReference type="Ensembl" id="ENSATET00000008628.2">
    <property type="protein sequence ID" value="ENSATEP00000008478.2"/>
    <property type="gene ID" value="ENSATEG00000005937.2"/>
</dbReference>
<evidence type="ECO:0000313" key="6">
    <source>
        <dbReference type="Proteomes" id="UP000265040"/>
    </source>
</evidence>
<evidence type="ECO:0000256" key="2">
    <source>
        <dbReference type="SAM" id="MobiDB-lite"/>
    </source>
</evidence>
<dbReference type="CDD" id="cd13243">
    <property type="entry name" value="PH_PLEKHG1_G2_G3"/>
    <property type="match status" value="1"/>
</dbReference>
<dbReference type="GO" id="GO:2000114">
    <property type="term" value="P:regulation of establishment of cell polarity"/>
    <property type="evidence" value="ECO:0007669"/>
    <property type="project" value="TreeGrafter"/>
</dbReference>
<dbReference type="Proteomes" id="UP000265040">
    <property type="component" value="Chromosome 24"/>
</dbReference>
<dbReference type="Gene3D" id="1.20.900.10">
    <property type="entry name" value="Dbl homology (DH) domain"/>
    <property type="match status" value="2"/>
</dbReference>
<dbReference type="GeneTree" id="ENSGT00940000156521"/>
<evidence type="ECO:0000259" key="4">
    <source>
        <dbReference type="PROSITE" id="PS50010"/>
    </source>
</evidence>
<dbReference type="PROSITE" id="PS50003">
    <property type="entry name" value="PH_DOMAIN"/>
    <property type="match status" value="1"/>
</dbReference>
<dbReference type="Gene3D" id="2.30.29.30">
    <property type="entry name" value="Pleckstrin-homology domain (PH domain)/Phosphotyrosine-binding domain (PTB)"/>
    <property type="match status" value="1"/>
</dbReference>
<dbReference type="InterPro" id="IPR035899">
    <property type="entry name" value="DBL_dom_sf"/>
</dbReference>
<dbReference type="SMART" id="SM00325">
    <property type="entry name" value="RhoGEF"/>
    <property type="match status" value="1"/>
</dbReference>
<reference evidence="5" key="3">
    <citation type="submission" date="2025-09" db="UniProtKB">
        <authorList>
            <consortium name="Ensembl"/>
        </authorList>
    </citation>
    <scope>IDENTIFICATION</scope>
</reference>
<dbReference type="InterPro" id="IPR001849">
    <property type="entry name" value="PH_domain"/>
</dbReference>
<dbReference type="CDD" id="cd00160">
    <property type="entry name" value="RhoGEF"/>
    <property type="match status" value="1"/>
</dbReference>
<dbReference type="PROSITE" id="PS50010">
    <property type="entry name" value="DH_2"/>
    <property type="match status" value="1"/>
</dbReference>
<keyword evidence="6" id="KW-1185">Reference proteome</keyword>
<feature type="compositionally biased region" description="Basic and acidic residues" evidence="2">
    <location>
        <begin position="450"/>
        <end position="471"/>
    </location>
</feature>
<name>A0A3Q1HTS7_ANATE</name>
<protein>
    <submittedName>
        <fullName evidence="5">Uncharacterized protein</fullName>
    </submittedName>
</protein>
<proteinExistence type="predicted"/>
<dbReference type="InterPro" id="IPR000219">
    <property type="entry name" value="DH_dom"/>
</dbReference>
<feature type="compositionally biased region" description="Polar residues" evidence="2">
    <location>
        <begin position="94"/>
        <end position="108"/>
    </location>
</feature>
<feature type="region of interest" description="Disordered" evidence="2">
    <location>
        <begin position="443"/>
        <end position="482"/>
    </location>
</feature>
<reference evidence="5" key="1">
    <citation type="submission" date="2021-04" db="EMBL/GenBank/DDBJ databases">
        <authorList>
            <consortium name="Wellcome Sanger Institute Data Sharing"/>
        </authorList>
    </citation>
    <scope>NUCLEOTIDE SEQUENCE [LARGE SCALE GENOMIC DNA]</scope>
</reference>
<dbReference type="GO" id="GO:0031267">
    <property type="term" value="F:small GTPase binding"/>
    <property type="evidence" value="ECO:0007669"/>
    <property type="project" value="TreeGrafter"/>
</dbReference>
<evidence type="ECO:0000256" key="1">
    <source>
        <dbReference type="ARBA" id="ARBA00022553"/>
    </source>
</evidence>
<dbReference type="FunCoup" id="A0A3Q1HTS7">
    <property type="interactions" value="117"/>
</dbReference>
<accession>A0A3Q1HTS7</accession>
<dbReference type="InterPro" id="IPR043324">
    <property type="entry name" value="PH_PLEKHG1_G2_G3"/>
</dbReference>
<evidence type="ECO:0000259" key="3">
    <source>
        <dbReference type="PROSITE" id="PS50003"/>
    </source>
</evidence>
<keyword evidence="1" id="KW-0597">Phosphoprotein</keyword>
<dbReference type="PANTHER" id="PTHR45924">
    <property type="entry name" value="FI17866P1"/>
    <property type="match status" value="1"/>
</dbReference>
<feature type="compositionally biased region" description="Basic and acidic residues" evidence="2">
    <location>
        <begin position="31"/>
        <end position="41"/>
    </location>
</feature>
<dbReference type="PANTHER" id="PTHR45924:SF4">
    <property type="entry name" value="PLECKSTRIN HOMOLOGY DOMAIN-CONTAINING FAMILY G MEMBER 3"/>
    <property type="match status" value="1"/>
</dbReference>
<organism evidence="5 6">
    <name type="scientific">Anabas testudineus</name>
    <name type="common">Climbing perch</name>
    <name type="synonym">Anthias testudineus</name>
    <dbReference type="NCBI Taxonomy" id="64144"/>
    <lineage>
        <taxon>Eukaryota</taxon>
        <taxon>Metazoa</taxon>
        <taxon>Chordata</taxon>
        <taxon>Craniata</taxon>
        <taxon>Vertebrata</taxon>
        <taxon>Euteleostomi</taxon>
        <taxon>Actinopterygii</taxon>
        <taxon>Neopterygii</taxon>
        <taxon>Teleostei</taxon>
        <taxon>Neoteleostei</taxon>
        <taxon>Acanthomorphata</taxon>
        <taxon>Anabantaria</taxon>
        <taxon>Anabantiformes</taxon>
        <taxon>Anabantoidei</taxon>
        <taxon>Anabantidae</taxon>
        <taxon>Anabas</taxon>
    </lineage>
</organism>
<feature type="region of interest" description="Disordered" evidence="2">
    <location>
        <begin position="1"/>
        <end position="122"/>
    </location>
</feature>
<dbReference type="OrthoDB" id="1594986at2759"/>
<reference evidence="5" key="2">
    <citation type="submission" date="2025-08" db="UniProtKB">
        <authorList>
            <consortium name="Ensembl"/>
        </authorList>
    </citation>
    <scope>IDENTIFICATION</scope>
</reference>
<dbReference type="InterPro" id="IPR011993">
    <property type="entry name" value="PH-like_dom_sf"/>
</dbReference>
<feature type="compositionally biased region" description="Low complexity" evidence="2">
    <location>
        <begin position="43"/>
        <end position="55"/>
    </location>
</feature>
<dbReference type="InterPro" id="IPR055251">
    <property type="entry name" value="SOS1_NGEF_PH"/>
</dbReference>
<dbReference type="Pfam" id="PF00621">
    <property type="entry name" value="RhoGEF"/>
    <property type="match status" value="1"/>
</dbReference>
<sequence length="482" mass="55420">MFILFTPPESPRLSTASICSNERAPSATPHDSSDLPSDRRPASLISTLSSGSGSSRDNLPPLSTQASDVVIDLDLSPAGGPQANGKGRSLGLVHSNNKNNREATPNRASSRRRQSPFVTGTMAPNPQLTYLDRVVMEIIETERMYVRDLRMIVEDYLASIIDQPDLSIRPEQVCALFGNIEDIYEFNSEYFEIYTQYCTNYPNSVAALTECMRNKLLAKFFRDRQASLKCSLPLGSYLLKPVQRILKYHLLLQEIVKHFDPEEEGYEVVEDAIYTMTAVAWYINDMKRKHEHAVRLQEVQSLLLNWKGPDLTTYGELVLEGTFKVYRAKNERTLFLFDRMLLITKRRGEHFVYKMHISCSTLMLIESAKDSLSFSVIHYKHPKQPHTVQAKTVEEKKLWAHHIKRLILENHQAIIPQKVRQQYNQYSQQYPPRYRYSPERLKKALTSQSEESHRDGRQGRRQSGEHTKQPEHLLLSSVHISL</sequence>
<feature type="domain" description="PH" evidence="3">
    <location>
        <begin position="310"/>
        <end position="408"/>
    </location>
</feature>